<dbReference type="Gene3D" id="3.30.710.10">
    <property type="entry name" value="Potassium Channel Kv1.1, Chain A"/>
    <property type="match status" value="1"/>
</dbReference>
<dbReference type="AlphaFoldDB" id="A0A3L6T5D7"/>
<dbReference type="Proteomes" id="UP000275267">
    <property type="component" value="Unassembled WGS sequence"/>
</dbReference>
<dbReference type="InterPro" id="IPR000210">
    <property type="entry name" value="BTB/POZ_dom"/>
</dbReference>
<dbReference type="InterPro" id="IPR011333">
    <property type="entry name" value="SKP1/BTB/POZ_sf"/>
</dbReference>
<gene>
    <name evidence="3" type="ORF">C2845_PM03G32150</name>
</gene>
<accession>A0A3L6T5D7</accession>
<evidence type="ECO:0000313" key="3">
    <source>
        <dbReference type="EMBL" id="RLN33494.1"/>
    </source>
</evidence>
<comment type="caution">
    <text evidence="3">The sequence shown here is derived from an EMBL/GenBank/DDBJ whole genome shotgun (WGS) entry which is preliminary data.</text>
</comment>
<protein>
    <recommendedName>
        <fullName evidence="2">BTB domain-containing protein</fullName>
    </recommendedName>
</protein>
<comment type="pathway">
    <text evidence="1">Protein modification; protein ubiquitination.</text>
</comment>
<organism evidence="3 4">
    <name type="scientific">Panicum miliaceum</name>
    <name type="common">Proso millet</name>
    <name type="synonym">Broomcorn millet</name>
    <dbReference type="NCBI Taxonomy" id="4540"/>
    <lineage>
        <taxon>Eukaryota</taxon>
        <taxon>Viridiplantae</taxon>
        <taxon>Streptophyta</taxon>
        <taxon>Embryophyta</taxon>
        <taxon>Tracheophyta</taxon>
        <taxon>Spermatophyta</taxon>
        <taxon>Magnoliopsida</taxon>
        <taxon>Liliopsida</taxon>
        <taxon>Poales</taxon>
        <taxon>Poaceae</taxon>
        <taxon>PACMAD clade</taxon>
        <taxon>Panicoideae</taxon>
        <taxon>Panicodae</taxon>
        <taxon>Paniceae</taxon>
        <taxon>Panicinae</taxon>
        <taxon>Panicum</taxon>
        <taxon>Panicum sect. Panicum</taxon>
    </lineage>
</organism>
<keyword evidence="4" id="KW-1185">Reference proteome</keyword>
<dbReference type="GO" id="GO:0016567">
    <property type="term" value="P:protein ubiquitination"/>
    <property type="evidence" value="ECO:0007669"/>
    <property type="project" value="InterPro"/>
</dbReference>
<dbReference type="STRING" id="4540.A0A3L6T5D7"/>
<feature type="domain" description="BTB" evidence="2">
    <location>
        <begin position="154"/>
        <end position="181"/>
    </location>
</feature>
<dbReference type="PANTHER" id="PTHR26379:SF469">
    <property type="entry name" value="MAB1"/>
    <property type="match status" value="1"/>
</dbReference>
<dbReference type="InterPro" id="IPR045005">
    <property type="entry name" value="BPM1-6"/>
</dbReference>
<evidence type="ECO:0000256" key="1">
    <source>
        <dbReference type="ARBA" id="ARBA00004906"/>
    </source>
</evidence>
<dbReference type="SUPFAM" id="SSF54695">
    <property type="entry name" value="POZ domain"/>
    <property type="match status" value="1"/>
</dbReference>
<dbReference type="PANTHER" id="PTHR26379">
    <property type="entry name" value="BTB/POZ AND MATH DOMAIN-CONTAINING PROTEIN 1"/>
    <property type="match status" value="1"/>
</dbReference>
<evidence type="ECO:0000313" key="4">
    <source>
        <dbReference type="Proteomes" id="UP000275267"/>
    </source>
</evidence>
<dbReference type="Pfam" id="PF00651">
    <property type="entry name" value="BTB"/>
    <property type="match status" value="1"/>
</dbReference>
<name>A0A3L6T5D7_PANMI</name>
<sequence>MAEHKASNVVFFHSREAKSFNLRVNNSATKRLPVDQITTKYWPHWGASMIKISVLITSTHNQRFKVVTGYIDLPSKTGLPVPQVVHKREFVPATGDCEGGISLIAKRANVEMSCVVDGHFTAVCTVAVSRVWPPLQVPTPTRLDYNISMIPDLADISFQVEGETLRAHRLVLAARSPVLRSSTARWPRAR</sequence>
<proteinExistence type="predicted"/>
<reference evidence="4" key="1">
    <citation type="journal article" date="2019" name="Nat. Commun.">
        <title>The genome of broomcorn millet.</title>
        <authorList>
            <person name="Zou C."/>
            <person name="Miki D."/>
            <person name="Li D."/>
            <person name="Tang Q."/>
            <person name="Xiao L."/>
            <person name="Rajput S."/>
            <person name="Deng P."/>
            <person name="Jia W."/>
            <person name="Huang R."/>
            <person name="Zhang M."/>
            <person name="Sun Y."/>
            <person name="Hu J."/>
            <person name="Fu X."/>
            <person name="Schnable P.S."/>
            <person name="Li F."/>
            <person name="Zhang H."/>
            <person name="Feng B."/>
            <person name="Zhu X."/>
            <person name="Liu R."/>
            <person name="Schnable J.C."/>
            <person name="Zhu J.-K."/>
            <person name="Zhang H."/>
        </authorList>
    </citation>
    <scope>NUCLEOTIDE SEQUENCE [LARGE SCALE GENOMIC DNA]</scope>
</reference>
<dbReference type="OrthoDB" id="583614at2759"/>
<evidence type="ECO:0000259" key="2">
    <source>
        <dbReference type="PROSITE" id="PS50097"/>
    </source>
</evidence>
<dbReference type="EMBL" id="PQIB02000002">
    <property type="protein sequence ID" value="RLN33494.1"/>
    <property type="molecule type" value="Genomic_DNA"/>
</dbReference>
<dbReference type="PROSITE" id="PS50097">
    <property type="entry name" value="BTB"/>
    <property type="match status" value="1"/>
</dbReference>